<evidence type="ECO:0000256" key="1">
    <source>
        <dbReference type="SAM" id="Phobius"/>
    </source>
</evidence>
<dbReference type="OrthoDB" id="7026278at2"/>
<keyword evidence="1" id="KW-1133">Transmembrane helix</keyword>
<dbReference type="RefSeq" id="WP_048363535.1">
    <property type="nucleotide sequence ID" value="NZ_JYLF01000002.1"/>
</dbReference>
<dbReference type="AlphaFoldDB" id="A0A0J6LKX5"/>
<dbReference type="EMBL" id="JYLF01000002">
    <property type="protein sequence ID" value="KMN15001.1"/>
    <property type="molecule type" value="Genomic_DNA"/>
</dbReference>
<evidence type="ECO:0000313" key="4">
    <source>
        <dbReference type="EMBL" id="KMN15001.1"/>
    </source>
</evidence>
<dbReference type="Proteomes" id="UP000036325">
    <property type="component" value="Unassembled WGS sequence"/>
</dbReference>
<organism evidence="4 5">
    <name type="scientific">Pseudomonas weihenstephanensis</name>
    <dbReference type="NCBI Taxonomy" id="1608994"/>
    <lineage>
        <taxon>Bacteria</taxon>
        <taxon>Pseudomonadati</taxon>
        <taxon>Pseudomonadota</taxon>
        <taxon>Gammaproteobacteria</taxon>
        <taxon>Pseudomonadales</taxon>
        <taxon>Pseudomonadaceae</taxon>
        <taxon>Pseudomonas</taxon>
    </lineage>
</organism>
<reference evidence="4 5" key="1">
    <citation type="submission" date="2015-02" db="EMBL/GenBank/DDBJ databases">
        <title>Pseudomonas helleri sp. nov. and Pseudomonas weihenstephanensis sp. nov., isolated from raw cows milk.</title>
        <authorList>
            <person name="von Neubeck M."/>
            <person name="Huptas C."/>
            <person name="Wenning M."/>
            <person name="Scherer S."/>
        </authorList>
    </citation>
    <scope>NUCLEOTIDE SEQUENCE [LARGE SCALE GENOMIC DNA]</scope>
    <source>
        <strain evidence="4 5">DSM 29166</strain>
    </source>
</reference>
<dbReference type="STRING" id="1608994.TU86_06840"/>
<sequence length="316" mass="34721">MTSFHASAEDSIDAEAARWFARNRNQPDRQSRAQFSAWYATPAHAKAYAAFESLWGDLGELRQLNKPRVLPVKPPVKRRSVLALATAAAVLCAVFALNLGTPVALHQQHIATQAKGARTLTLPDGSTLYVNANTQLRINFSAHQRDIFLDHGQLYIEVAANKDQPLVVHAGDARIRVVGTGFDVRRSPRQLVVSVAHGQVAFLPDAKHSALLSADQRASYDYARHVLSEQTLASSEVADWRGGHLTFRKRELASLIDELDLYRPGVIELASGPLARYKVSGNLDVNDPLALVKALPALIPVKTVRLDNGKIRIEPR</sequence>
<dbReference type="PANTHER" id="PTHR30273:SF2">
    <property type="entry name" value="PROTEIN FECR"/>
    <property type="match status" value="1"/>
</dbReference>
<dbReference type="PATRIC" id="fig|1608994.3.peg.1970"/>
<protein>
    <submittedName>
        <fullName evidence="4">Iron dicitrate transport regulator FecR</fullName>
    </submittedName>
</protein>
<name>A0A0J6LKX5_9PSED</name>
<feature type="domain" description="FecR protein" evidence="2">
    <location>
        <begin position="109"/>
        <end position="200"/>
    </location>
</feature>
<dbReference type="InterPro" id="IPR012373">
    <property type="entry name" value="Ferrdict_sens_TM"/>
</dbReference>
<dbReference type="PIRSF" id="PIRSF018266">
    <property type="entry name" value="FecR"/>
    <property type="match status" value="1"/>
</dbReference>
<dbReference type="Pfam" id="PF16220">
    <property type="entry name" value="DUF4880"/>
    <property type="match status" value="1"/>
</dbReference>
<evidence type="ECO:0000259" key="2">
    <source>
        <dbReference type="Pfam" id="PF04773"/>
    </source>
</evidence>
<accession>A0A0J6LKX5</accession>
<evidence type="ECO:0000313" key="5">
    <source>
        <dbReference type="Proteomes" id="UP000036325"/>
    </source>
</evidence>
<dbReference type="InterPro" id="IPR032623">
    <property type="entry name" value="FecR_N"/>
</dbReference>
<dbReference type="GO" id="GO:0016989">
    <property type="term" value="F:sigma factor antagonist activity"/>
    <property type="evidence" value="ECO:0007669"/>
    <property type="project" value="TreeGrafter"/>
</dbReference>
<keyword evidence="1" id="KW-0472">Membrane</keyword>
<dbReference type="Gene3D" id="2.60.120.1440">
    <property type="match status" value="1"/>
</dbReference>
<dbReference type="InterPro" id="IPR006860">
    <property type="entry name" value="FecR"/>
</dbReference>
<feature type="transmembrane region" description="Helical" evidence="1">
    <location>
        <begin position="81"/>
        <end position="100"/>
    </location>
</feature>
<gene>
    <name evidence="4" type="ORF">TU86_06840</name>
</gene>
<evidence type="ECO:0000259" key="3">
    <source>
        <dbReference type="Pfam" id="PF16220"/>
    </source>
</evidence>
<comment type="caution">
    <text evidence="4">The sequence shown here is derived from an EMBL/GenBank/DDBJ whole genome shotgun (WGS) entry which is preliminary data.</text>
</comment>
<feature type="domain" description="FecR N-terminal" evidence="3">
    <location>
        <begin position="15"/>
        <end position="54"/>
    </location>
</feature>
<keyword evidence="1" id="KW-0812">Transmembrane</keyword>
<proteinExistence type="predicted"/>
<dbReference type="PANTHER" id="PTHR30273">
    <property type="entry name" value="PERIPLASMIC SIGNAL SENSOR AND SIGMA FACTOR ACTIVATOR FECR-RELATED"/>
    <property type="match status" value="1"/>
</dbReference>
<dbReference type="Pfam" id="PF04773">
    <property type="entry name" value="FecR"/>
    <property type="match status" value="1"/>
</dbReference>